<reference evidence="4 5" key="1">
    <citation type="submission" date="2019-03" db="EMBL/GenBank/DDBJ databases">
        <title>Draft genome sequences of novel Actinobacteria.</title>
        <authorList>
            <person name="Sahin N."/>
            <person name="Ay H."/>
            <person name="Saygin H."/>
        </authorList>
    </citation>
    <scope>NUCLEOTIDE SEQUENCE [LARGE SCALE GENOMIC DNA]</scope>
    <source>
        <strain evidence="4 5">KC712</strain>
    </source>
</reference>
<proteinExistence type="inferred from homology"/>
<dbReference type="Gene3D" id="3.40.50.2300">
    <property type="match status" value="2"/>
</dbReference>
<evidence type="ECO:0000256" key="2">
    <source>
        <dbReference type="ARBA" id="ARBA00007639"/>
    </source>
</evidence>
<organism evidence="4 5">
    <name type="scientific">Nonomuraea diastatica</name>
    <dbReference type="NCBI Taxonomy" id="1848329"/>
    <lineage>
        <taxon>Bacteria</taxon>
        <taxon>Bacillati</taxon>
        <taxon>Actinomycetota</taxon>
        <taxon>Actinomycetes</taxon>
        <taxon>Streptosporangiales</taxon>
        <taxon>Streptosporangiaceae</taxon>
        <taxon>Nonomuraea</taxon>
    </lineage>
</organism>
<dbReference type="AlphaFoldDB" id="A0A4R4VX50"/>
<sequence>MHNIYQQHPYLYLQLLTLIGTNSYGGRTGGYGARLQTCQFVSSGCDMRNISAGFVAVFTAVSLAACSTVGGPAGQSAAPSTGGGEEPKVAFVSQVEGVPYFSAFKEGAEKTAQSLGMSYTQAGPSTADATEQLRIFNSLVQQGYAAIAVSPLDPRSMNPAIAAARKKGIVVVTSDADAPDSERQVFVQQASDAALGATVMDEIAKAMNGTGEYGIVSGAADTQTFNSWVAEARKRQESTYPALELVGGVRYTTDTAQALKEAQDLMTAYPDLKAIIAVPSTAVPGVAQAVQNAGKAGKVAVSGFGSPRTARTYVESGVMTSTVLWDVPHLGVLTVWAMKQLLDGKEFAAKNTVPGLKNPVEYSAATTTLVMGPPMVFTKANIAQYDY</sequence>
<evidence type="ECO:0000313" key="5">
    <source>
        <dbReference type="Proteomes" id="UP000294543"/>
    </source>
</evidence>
<dbReference type="PANTHER" id="PTHR30036">
    <property type="entry name" value="D-XYLOSE-BINDING PERIPLASMIC PROTEIN"/>
    <property type="match status" value="1"/>
</dbReference>
<dbReference type="InterPro" id="IPR025997">
    <property type="entry name" value="SBP_2_dom"/>
</dbReference>
<comment type="caution">
    <text evidence="4">The sequence shown here is derived from an EMBL/GenBank/DDBJ whole genome shotgun (WGS) entry which is preliminary data.</text>
</comment>
<dbReference type="SUPFAM" id="SSF53822">
    <property type="entry name" value="Periplasmic binding protein-like I"/>
    <property type="match status" value="1"/>
</dbReference>
<dbReference type="PANTHER" id="PTHR30036:SF7">
    <property type="entry name" value="ABC TRANSPORTER PERIPLASMIC-BINDING PROTEIN YPHF"/>
    <property type="match status" value="1"/>
</dbReference>
<dbReference type="CDD" id="cd06302">
    <property type="entry name" value="PBP1_LsrB_Quorum_Sensing-like"/>
    <property type="match status" value="1"/>
</dbReference>
<accession>A0A4R4VX50</accession>
<feature type="domain" description="Periplasmic binding protein" evidence="3">
    <location>
        <begin position="89"/>
        <end position="346"/>
    </location>
</feature>
<dbReference type="Pfam" id="PF13407">
    <property type="entry name" value="Peripla_BP_4"/>
    <property type="match status" value="1"/>
</dbReference>
<evidence type="ECO:0000256" key="1">
    <source>
        <dbReference type="ARBA" id="ARBA00004196"/>
    </source>
</evidence>
<name>A0A4R4VX50_9ACTN</name>
<comment type="similarity">
    <text evidence="2">Belongs to the bacterial solute-binding protein 2 family.</text>
</comment>
<dbReference type="GO" id="GO:0030288">
    <property type="term" value="C:outer membrane-bounded periplasmic space"/>
    <property type="evidence" value="ECO:0007669"/>
    <property type="project" value="TreeGrafter"/>
</dbReference>
<dbReference type="OrthoDB" id="9781890at2"/>
<dbReference type="GO" id="GO:0030246">
    <property type="term" value="F:carbohydrate binding"/>
    <property type="evidence" value="ECO:0007669"/>
    <property type="project" value="TreeGrafter"/>
</dbReference>
<comment type="subcellular location">
    <subcellularLocation>
        <location evidence="1">Cell envelope</location>
    </subcellularLocation>
</comment>
<dbReference type="EMBL" id="SMKP01000235">
    <property type="protein sequence ID" value="TDD10011.1"/>
    <property type="molecule type" value="Genomic_DNA"/>
</dbReference>
<evidence type="ECO:0000313" key="4">
    <source>
        <dbReference type="EMBL" id="TDD10011.1"/>
    </source>
</evidence>
<gene>
    <name evidence="4" type="ORF">E1294_46470</name>
</gene>
<dbReference type="InterPro" id="IPR050555">
    <property type="entry name" value="Bact_Solute-Bind_Prot2"/>
</dbReference>
<dbReference type="InterPro" id="IPR028082">
    <property type="entry name" value="Peripla_BP_I"/>
</dbReference>
<protein>
    <submittedName>
        <fullName evidence="4">Autoinducer 2 ABC transporter substrate-binding protein</fullName>
    </submittedName>
</protein>
<dbReference type="Proteomes" id="UP000294543">
    <property type="component" value="Unassembled WGS sequence"/>
</dbReference>
<evidence type="ECO:0000259" key="3">
    <source>
        <dbReference type="Pfam" id="PF13407"/>
    </source>
</evidence>
<keyword evidence="5" id="KW-1185">Reference proteome</keyword>